<keyword evidence="3" id="KW-0677">Repeat</keyword>
<dbReference type="STRING" id="4540.A0A3L6Q3U3"/>
<evidence type="ECO:0000313" key="12">
    <source>
        <dbReference type="Proteomes" id="UP000275267"/>
    </source>
</evidence>
<comment type="caution">
    <text evidence="11">The sequence shown here is derived from an EMBL/GenBank/DDBJ whole genome shotgun (WGS) entry which is preliminary data.</text>
</comment>
<dbReference type="OrthoDB" id="774413at2759"/>
<keyword evidence="5" id="KW-0611">Plant defense</keyword>
<feature type="domain" description="R13L1/DRL21-like LRR repeat region" evidence="10">
    <location>
        <begin position="521"/>
        <end position="649"/>
    </location>
</feature>
<keyword evidence="2" id="KW-0433">Leucine-rich repeat</keyword>
<dbReference type="InterPro" id="IPR027417">
    <property type="entry name" value="P-loop_NTPase"/>
</dbReference>
<evidence type="ECO:0000256" key="6">
    <source>
        <dbReference type="ARBA" id="ARBA00022840"/>
    </source>
</evidence>
<feature type="domain" description="Disease resistance N-terminal" evidence="8">
    <location>
        <begin position="10"/>
        <end position="95"/>
    </location>
</feature>
<name>A0A3L6Q3U3_PANMI</name>
<keyword evidence="12" id="KW-1185">Reference proteome</keyword>
<dbReference type="InterPro" id="IPR032675">
    <property type="entry name" value="LRR_dom_sf"/>
</dbReference>
<dbReference type="EMBL" id="PQIB02000013">
    <property type="protein sequence ID" value="RLM73334.1"/>
    <property type="molecule type" value="Genomic_DNA"/>
</dbReference>
<dbReference type="Gene3D" id="1.20.5.4130">
    <property type="match status" value="1"/>
</dbReference>
<evidence type="ECO:0000256" key="1">
    <source>
        <dbReference type="ARBA" id="ARBA00008894"/>
    </source>
</evidence>
<organism evidence="11 12">
    <name type="scientific">Panicum miliaceum</name>
    <name type="common">Proso millet</name>
    <name type="synonym">Broomcorn millet</name>
    <dbReference type="NCBI Taxonomy" id="4540"/>
    <lineage>
        <taxon>Eukaryota</taxon>
        <taxon>Viridiplantae</taxon>
        <taxon>Streptophyta</taxon>
        <taxon>Embryophyta</taxon>
        <taxon>Tracheophyta</taxon>
        <taxon>Spermatophyta</taxon>
        <taxon>Magnoliopsida</taxon>
        <taxon>Liliopsida</taxon>
        <taxon>Poales</taxon>
        <taxon>Poaceae</taxon>
        <taxon>PACMAD clade</taxon>
        <taxon>Panicoideae</taxon>
        <taxon>Panicodae</taxon>
        <taxon>Paniceae</taxon>
        <taxon>Panicinae</taxon>
        <taxon>Panicum</taxon>
        <taxon>Panicum sect. Panicum</taxon>
    </lineage>
</organism>
<dbReference type="InterPro" id="IPR002182">
    <property type="entry name" value="NB-ARC"/>
</dbReference>
<evidence type="ECO:0000259" key="10">
    <source>
        <dbReference type="Pfam" id="PF25019"/>
    </source>
</evidence>
<sequence length="1019" mass="113612">MAGSLLLPLVGRVAGKAADAVVEGVTRMWGVDGERGKLERQLLAVQSLLVDAEAQSETRPAIKRLMEDLRAAACKAEDVLDGFEYEALRREAQAGAGSNSTSRKVIGYLNVLGSPLRFRLRASMELRGVLGRINGLVKEMNTFGLVERKEPQQVAFRQTHSALDDSAEIVGRESDREVVVEMLLRQRGEHAVQVLPIVGMGGLGKTTLAKMVYNDLRVQKHFELRMWHCVSQANLDACPIVKSIIELATEGRCDLPDTVELLQGRLQQVIGRRRYLLILDDVWNEVQPKWEEDLKPLLCFSIGGSGSIILVTSRSQKVASIMGTLPPYELSCLSEDDSWELFSMKAFGKGVQEQAELAAAAKDVANESSNIFQYSRETRGLLFIKGAIPCRTLLMPSMSYQDLMESKLGSLRALCCYCYDPSIIPTNFTNTVRLRYLDLSWSSIVRLPSSVCTLYHLESLKLNNCSMLRYLPEGMTSMKKLRHINLLECGSLVRMPSKLSLLHNLRTLTTFVVDTEDGCGIEELQDMRQLSNRLELSNLSKVKSGSKANLHEKQNLSELSLYWGRKVSDIPKIGEVNSEVEVLESLVPYGGLKILEIYGYGGHEISQWMRDPQMFQYLSELIVSNCPRCKDLPIVWLSSSLEHLSLSNMVSLTTICHGIDVEAEGCSNSLLIFPKLKRMELSYLPELERWAGNSSGELNGSIVFPQLEELIIYDCYKLSTLPESPVLTHLVCISYTEDQLVSMSMPLYSWPSLASLKVGLLANMVVFPPDQDQQSQSPRPLQALRSLEVKGDYGFISTLSLPAHLDCFTAVEELVISNCSNIVRWPLVELRCFARLRSMHISHCTNLGQEVLEGSSSEETLPLLQLERLSIQSCDSLTRIPMLPASLEQLDISRCTSMVALPPDLGNLAKLKELYVLGCHQLRALPDGMDGLTSLEALTIRECPKIQKFPEGLLQRVPTLKTLTIGGCPDLQKRCGQGGEYLDLVASIPHRSIKSTKPIKKDRYMPRLSGIMYKGMPFN</sequence>
<dbReference type="GO" id="GO:0051707">
    <property type="term" value="P:response to other organism"/>
    <property type="evidence" value="ECO:0007669"/>
    <property type="project" value="UniProtKB-ARBA"/>
</dbReference>
<dbReference type="GO" id="GO:0005524">
    <property type="term" value="F:ATP binding"/>
    <property type="evidence" value="ECO:0007669"/>
    <property type="project" value="UniProtKB-KW"/>
</dbReference>
<keyword evidence="4" id="KW-0547">Nucleotide-binding</keyword>
<dbReference type="PANTHER" id="PTHR36766:SF64">
    <property type="entry name" value="OS12G0206100 PROTEIN"/>
    <property type="match status" value="1"/>
</dbReference>
<evidence type="ECO:0000256" key="2">
    <source>
        <dbReference type="ARBA" id="ARBA00022614"/>
    </source>
</evidence>
<dbReference type="Pfam" id="PF00931">
    <property type="entry name" value="NB-ARC"/>
    <property type="match status" value="1"/>
</dbReference>
<dbReference type="PRINTS" id="PR00364">
    <property type="entry name" value="DISEASERSIST"/>
</dbReference>
<evidence type="ECO:0000256" key="3">
    <source>
        <dbReference type="ARBA" id="ARBA00022737"/>
    </source>
</evidence>
<dbReference type="Proteomes" id="UP000275267">
    <property type="component" value="Unassembled WGS sequence"/>
</dbReference>
<dbReference type="InterPro" id="IPR057135">
    <property type="entry name" value="At4g27190-like_LRR"/>
</dbReference>
<evidence type="ECO:0000256" key="5">
    <source>
        <dbReference type="ARBA" id="ARBA00022821"/>
    </source>
</evidence>
<dbReference type="Gene3D" id="3.80.10.10">
    <property type="entry name" value="Ribonuclease Inhibitor"/>
    <property type="match status" value="3"/>
</dbReference>
<protein>
    <recommendedName>
        <fullName evidence="13">Disease resistance protein RGA3</fullName>
    </recommendedName>
</protein>
<dbReference type="Pfam" id="PF23247">
    <property type="entry name" value="LRR_RPS2"/>
    <property type="match status" value="1"/>
</dbReference>
<dbReference type="InterPro" id="IPR056789">
    <property type="entry name" value="LRR_R13L1-DRL21"/>
</dbReference>
<dbReference type="AlphaFoldDB" id="A0A3L6Q3U3"/>
<reference evidence="12" key="1">
    <citation type="journal article" date="2019" name="Nat. Commun.">
        <title>The genome of broomcorn millet.</title>
        <authorList>
            <person name="Zou C."/>
            <person name="Miki D."/>
            <person name="Li D."/>
            <person name="Tang Q."/>
            <person name="Xiao L."/>
            <person name="Rajput S."/>
            <person name="Deng P."/>
            <person name="Jia W."/>
            <person name="Huang R."/>
            <person name="Zhang M."/>
            <person name="Sun Y."/>
            <person name="Hu J."/>
            <person name="Fu X."/>
            <person name="Schnable P.S."/>
            <person name="Li F."/>
            <person name="Zhang H."/>
            <person name="Feng B."/>
            <person name="Zhu X."/>
            <person name="Liu R."/>
            <person name="Schnable J.C."/>
            <person name="Zhu J.-K."/>
            <person name="Zhang H."/>
        </authorList>
    </citation>
    <scope>NUCLEOTIDE SEQUENCE [LARGE SCALE GENOMIC DNA]</scope>
</reference>
<dbReference type="SUPFAM" id="SSF52540">
    <property type="entry name" value="P-loop containing nucleoside triphosphate hydrolases"/>
    <property type="match status" value="1"/>
</dbReference>
<gene>
    <name evidence="11" type="ORF">C2845_PM15G18080</name>
</gene>
<dbReference type="GO" id="GO:0043531">
    <property type="term" value="F:ADP binding"/>
    <property type="evidence" value="ECO:0007669"/>
    <property type="project" value="InterPro"/>
</dbReference>
<dbReference type="PANTHER" id="PTHR36766">
    <property type="entry name" value="PLANT BROAD-SPECTRUM MILDEW RESISTANCE PROTEIN RPW8"/>
    <property type="match status" value="1"/>
</dbReference>
<evidence type="ECO:0000313" key="11">
    <source>
        <dbReference type="EMBL" id="RLM73334.1"/>
    </source>
</evidence>
<dbReference type="Gene3D" id="3.40.50.300">
    <property type="entry name" value="P-loop containing nucleotide triphosphate hydrolases"/>
    <property type="match status" value="1"/>
</dbReference>
<dbReference type="InterPro" id="IPR041118">
    <property type="entry name" value="Rx_N"/>
</dbReference>
<feature type="domain" description="Disease resistance protein At4g27190-like leucine-rich repeats" evidence="9">
    <location>
        <begin position="829"/>
        <end position="968"/>
    </location>
</feature>
<dbReference type="GO" id="GO:0006952">
    <property type="term" value="P:defense response"/>
    <property type="evidence" value="ECO:0007669"/>
    <property type="project" value="UniProtKB-KW"/>
</dbReference>
<evidence type="ECO:0000259" key="8">
    <source>
        <dbReference type="Pfam" id="PF18052"/>
    </source>
</evidence>
<keyword evidence="6" id="KW-0067">ATP-binding</keyword>
<dbReference type="Pfam" id="PF25019">
    <property type="entry name" value="LRR_R13L1-DRL21"/>
    <property type="match status" value="1"/>
</dbReference>
<dbReference type="Pfam" id="PF18052">
    <property type="entry name" value="Rx_N"/>
    <property type="match status" value="1"/>
</dbReference>
<accession>A0A3L6Q3U3</accession>
<evidence type="ECO:0008006" key="13">
    <source>
        <dbReference type="Google" id="ProtNLM"/>
    </source>
</evidence>
<evidence type="ECO:0000259" key="7">
    <source>
        <dbReference type="Pfam" id="PF00931"/>
    </source>
</evidence>
<dbReference type="SUPFAM" id="SSF52058">
    <property type="entry name" value="L domain-like"/>
    <property type="match status" value="2"/>
</dbReference>
<feature type="domain" description="NB-ARC" evidence="7">
    <location>
        <begin position="176"/>
        <end position="349"/>
    </location>
</feature>
<proteinExistence type="inferred from homology"/>
<evidence type="ECO:0000259" key="9">
    <source>
        <dbReference type="Pfam" id="PF23247"/>
    </source>
</evidence>
<comment type="similarity">
    <text evidence="1">Belongs to the disease resistance NB-LRR family.</text>
</comment>
<evidence type="ECO:0000256" key="4">
    <source>
        <dbReference type="ARBA" id="ARBA00022741"/>
    </source>
</evidence>